<feature type="domain" description="Mechanosensitive ion channel MscS" evidence="8">
    <location>
        <begin position="188"/>
        <end position="255"/>
    </location>
</feature>
<dbReference type="Pfam" id="PF21088">
    <property type="entry name" value="MS_channel_1st"/>
    <property type="match status" value="1"/>
</dbReference>
<feature type="domain" description="Mechanosensitive ion channel transmembrane helices 2/3" evidence="9">
    <location>
        <begin position="146"/>
        <end position="186"/>
    </location>
</feature>
<evidence type="ECO:0000256" key="4">
    <source>
        <dbReference type="ARBA" id="ARBA00022692"/>
    </source>
</evidence>
<dbReference type="STRING" id="1641165.XM38_15280"/>
<comment type="similarity">
    <text evidence="2">Belongs to the MscS (TC 1.A.23) family.</text>
</comment>
<dbReference type="Gene3D" id="1.10.287.1260">
    <property type="match status" value="1"/>
</dbReference>
<sequence>MADIHPPQVVAERPWLLWASLIALTAIAAWLLGRLIAVAFNVILKRLLSGEAEVFYSRVIQPQQGLLGNVITLGILDTAILLLLRLGLQVRWYWRLETPLTLIFTLALGWLFSRCFKAYFDTYLLDAALKSGRKTNSELLILGKFLANFAIVVILAIIFGQTHDINVIGLVASLGVGGIAVAFAAQKVLEQLLGGIVIYVDRPFGVDDYIGLPDGTFGRVEAIGLRSTKVRTSGKGTLAIVPNNAVIQTTVENFTGAKKLMAIVHLNIYRSISEEEQALIRQVIIESTRDIFGIDSRSTDIAFRELGPGQTQVQVTFFILGSGEVSMELRRQVLDVASQNLTAQLKTYGISFDIEEPTIYVDSPITV</sequence>
<keyword evidence="11" id="KW-1185">Reference proteome</keyword>
<evidence type="ECO:0000259" key="9">
    <source>
        <dbReference type="Pfam" id="PF21088"/>
    </source>
</evidence>
<dbReference type="InterPro" id="IPR006685">
    <property type="entry name" value="MscS_channel_2nd"/>
</dbReference>
<keyword evidence="3" id="KW-1003">Cell membrane</keyword>
<dbReference type="Gene3D" id="2.30.30.60">
    <property type="match status" value="1"/>
</dbReference>
<dbReference type="InterPro" id="IPR049142">
    <property type="entry name" value="MS_channel_1st"/>
</dbReference>
<dbReference type="KEGG" id="hhg:XM38_021970"/>
<evidence type="ECO:0000256" key="3">
    <source>
        <dbReference type="ARBA" id="ARBA00022475"/>
    </source>
</evidence>
<proteinExistence type="inferred from homology"/>
<evidence type="ECO:0000256" key="2">
    <source>
        <dbReference type="ARBA" id="ARBA00008017"/>
    </source>
</evidence>
<dbReference type="PANTHER" id="PTHR30566">
    <property type="entry name" value="YNAI-RELATED MECHANOSENSITIVE ION CHANNEL"/>
    <property type="match status" value="1"/>
</dbReference>
<dbReference type="AlphaFoldDB" id="A0A1Z3HLT7"/>
<feature type="transmembrane region" description="Helical" evidence="7">
    <location>
        <begin position="15"/>
        <end position="44"/>
    </location>
</feature>
<dbReference type="PANTHER" id="PTHR30566:SF5">
    <property type="entry name" value="MECHANOSENSITIVE ION CHANNEL PROTEIN 1, MITOCHONDRIAL-RELATED"/>
    <property type="match status" value="1"/>
</dbReference>
<dbReference type="SUPFAM" id="SSF50182">
    <property type="entry name" value="Sm-like ribonucleoproteins"/>
    <property type="match status" value="1"/>
</dbReference>
<dbReference type="EMBL" id="CP021983">
    <property type="protein sequence ID" value="ASC71245.1"/>
    <property type="molecule type" value="Genomic_DNA"/>
</dbReference>
<evidence type="ECO:0000313" key="11">
    <source>
        <dbReference type="Proteomes" id="UP000191901"/>
    </source>
</evidence>
<dbReference type="InterPro" id="IPR023408">
    <property type="entry name" value="MscS_beta-dom_sf"/>
</dbReference>
<feature type="transmembrane region" description="Helical" evidence="7">
    <location>
        <begin position="65"/>
        <end position="86"/>
    </location>
</feature>
<accession>A0A1Z3HLT7</accession>
<feature type="transmembrane region" description="Helical" evidence="7">
    <location>
        <begin position="92"/>
        <end position="112"/>
    </location>
</feature>
<evidence type="ECO:0000256" key="7">
    <source>
        <dbReference type="SAM" id="Phobius"/>
    </source>
</evidence>
<evidence type="ECO:0000256" key="6">
    <source>
        <dbReference type="ARBA" id="ARBA00023136"/>
    </source>
</evidence>
<dbReference type="InterPro" id="IPR011014">
    <property type="entry name" value="MscS_channel_TM-2"/>
</dbReference>
<comment type="subcellular location">
    <subcellularLocation>
        <location evidence="1">Cell membrane</location>
        <topology evidence="1">Multi-pass membrane protein</topology>
    </subcellularLocation>
</comment>
<dbReference type="Proteomes" id="UP000191901">
    <property type="component" value="Chromosome"/>
</dbReference>
<feature type="transmembrane region" description="Helical" evidence="7">
    <location>
        <begin position="165"/>
        <end position="185"/>
    </location>
</feature>
<dbReference type="SUPFAM" id="SSF82861">
    <property type="entry name" value="Mechanosensitive channel protein MscS (YggB), transmembrane region"/>
    <property type="match status" value="1"/>
</dbReference>
<evidence type="ECO:0000256" key="5">
    <source>
        <dbReference type="ARBA" id="ARBA00022989"/>
    </source>
</evidence>
<dbReference type="RefSeq" id="WP_088429784.1">
    <property type="nucleotide sequence ID" value="NZ_CP021983.2"/>
</dbReference>
<dbReference type="GO" id="GO:0005886">
    <property type="term" value="C:plasma membrane"/>
    <property type="evidence" value="ECO:0007669"/>
    <property type="project" value="UniProtKB-SubCell"/>
</dbReference>
<protein>
    <submittedName>
        <fullName evidence="10">Small Conductance Mechanosensitive Ion Channel protein</fullName>
    </submittedName>
</protein>
<dbReference type="InterPro" id="IPR010920">
    <property type="entry name" value="LSM_dom_sf"/>
</dbReference>
<organism evidence="10 11">
    <name type="scientific">Halomicronema hongdechloris C2206</name>
    <dbReference type="NCBI Taxonomy" id="1641165"/>
    <lineage>
        <taxon>Bacteria</taxon>
        <taxon>Bacillati</taxon>
        <taxon>Cyanobacteriota</taxon>
        <taxon>Cyanophyceae</taxon>
        <taxon>Nodosilineales</taxon>
        <taxon>Nodosilineaceae</taxon>
        <taxon>Halomicronema</taxon>
    </lineage>
</organism>
<dbReference type="GO" id="GO:0055085">
    <property type="term" value="P:transmembrane transport"/>
    <property type="evidence" value="ECO:0007669"/>
    <property type="project" value="InterPro"/>
</dbReference>
<keyword evidence="6 7" id="KW-0472">Membrane</keyword>
<feature type="transmembrane region" description="Helical" evidence="7">
    <location>
        <begin position="139"/>
        <end position="159"/>
    </location>
</feature>
<dbReference type="OrthoDB" id="450694at2"/>
<evidence type="ECO:0000256" key="1">
    <source>
        <dbReference type="ARBA" id="ARBA00004651"/>
    </source>
</evidence>
<gene>
    <name evidence="10" type="ORF">XM38_021970</name>
</gene>
<evidence type="ECO:0000313" key="10">
    <source>
        <dbReference type="EMBL" id="ASC71245.1"/>
    </source>
</evidence>
<reference evidence="10 11" key="1">
    <citation type="journal article" date="2016" name="Biochim. Biophys. Acta">
        <title>Characterization of red-shifted phycobilisomes isolated from the chlorophyll f-containing cyanobacterium Halomicronema hongdechloris.</title>
        <authorList>
            <person name="Li Y."/>
            <person name="Lin Y."/>
            <person name="Garvey C.J."/>
            <person name="Birch D."/>
            <person name="Corkery R.W."/>
            <person name="Loughlin P.C."/>
            <person name="Scheer H."/>
            <person name="Willows R.D."/>
            <person name="Chen M."/>
        </authorList>
    </citation>
    <scope>NUCLEOTIDE SEQUENCE [LARGE SCALE GENOMIC DNA]</scope>
    <source>
        <strain evidence="10 11">C2206</strain>
    </source>
</reference>
<dbReference type="Pfam" id="PF00924">
    <property type="entry name" value="MS_channel_2nd"/>
    <property type="match status" value="1"/>
</dbReference>
<evidence type="ECO:0000259" key="8">
    <source>
        <dbReference type="Pfam" id="PF00924"/>
    </source>
</evidence>
<keyword evidence="4 7" id="KW-0812">Transmembrane</keyword>
<name>A0A1Z3HLT7_9CYAN</name>
<keyword evidence="5 7" id="KW-1133">Transmembrane helix</keyword>